<dbReference type="AlphaFoldDB" id="A0A074S348"/>
<name>A0A074S348_9AGAM</name>
<dbReference type="Proteomes" id="UP000027456">
    <property type="component" value="Unassembled WGS sequence"/>
</dbReference>
<dbReference type="OrthoDB" id="2370221at2759"/>
<comment type="caution">
    <text evidence="1">The sequence shown here is derived from an EMBL/GenBank/DDBJ whole genome shotgun (WGS) entry which is preliminary data.</text>
</comment>
<dbReference type="HOGENOM" id="CLU_067638_0_0_1"/>
<gene>
    <name evidence="1" type="ORF">V565_064460</name>
</gene>
<dbReference type="InterPro" id="IPR011333">
    <property type="entry name" value="SKP1/BTB/POZ_sf"/>
</dbReference>
<dbReference type="SUPFAM" id="SSF54695">
    <property type="entry name" value="POZ domain"/>
    <property type="match status" value="1"/>
</dbReference>
<accession>A0A074S348</accession>
<keyword evidence="2" id="KW-1185">Reference proteome</keyword>
<organism evidence="1 2">
    <name type="scientific">Rhizoctonia solani 123E</name>
    <dbReference type="NCBI Taxonomy" id="1423351"/>
    <lineage>
        <taxon>Eukaryota</taxon>
        <taxon>Fungi</taxon>
        <taxon>Dikarya</taxon>
        <taxon>Basidiomycota</taxon>
        <taxon>Agaricomycotina</taxon>
        <taxon>Agaricomycetes</taxon>
        <taxon>Cantharellales</taxon>
        <taxon>Ceratobasidiaceae</taxon>
        <taxon>Rhizoctonia</taxon>
    </lineage>
</organism>
<sequence>MSKEYEQKYTVCLQGREFILRRSQIEFDSPNYFTSCFLGDFHEAETRRIELDRDPDLFRLVISYLNGYVVLPLNEKSLPGSASLRPTLLNLRADAQFYQLDGLLKACDEELNPAPKELRKDRFIVLGFEDRLIHPDNEDMVTEPWDPMKKWPTKAEWQIYITEDALGHGPFTDLKQLEPDDHDTLKLMGAIERLATHTIKDYDPRRHRFLGWNRIGDFQQEEYTDFKTLIIYEDTSP</sequence>
<reference evidence="1 2" key="1">
    <citation type="submission" date="2013-12" db="EMBL/GenBank/DDBJ databases">
        <authorList>
            <person name="Cubeta M."/>
            <person name="Pakala S."/>
            <person name="Fedorova N."/>
            <person name="Thomas E."/>
            <person name="Dean R."/>
            <person name="Jabaji S."/>
            <person name="Neate S."/>
            <person name="Toda T."/>
            <person name="Tavantzis S."/>
            <person name="Vilgalys R."/>
            <person name="Bharathan N."/>
            <person name="Pakala S."/>
            <person name="Losada L.S."/>
            <person name="Zafar N."/>
            <person name="Nierman W."/>
        </authorList>
    </citation>
    <scope>NUCLEOTIDE SEQUENCE [LARGE SCALE GENOMIC DNA]</scope>
    <source>
        <strain evidence="1 2">123E</strain>
    </source>
</reference>
<proteinExistence type="predicted"/>
<dbReference type="EMBL" id="AZST01000180">
    <property type="protein sequence ID" value="KEP51288.1"/>
    <property type="molecule type" value="Genomic_DNA"/>
</dbReference>
<dbReference type="STRING" id="1423351.A0A074S348"/>
<dbReference type="PANTHER" id="PTHR31758">
    <property type="entry name" value="BTB/POZ DOMAIN-CONTAINING PROTEIN YLR108C"/>
    <property type="match status" value="1"/>
</dbReference>
<protein>
    <submittedName>
        <fullName evidence="1">Putative BTB domain protein</fullName>
    </submittedName>
</protein>
<dbReference type="Gene3D" id="3.30.710.10">
    <property type="entry name" value="Potassium Channel Kv1.1, Chain A"/>
    <property type="match status" value="1"/>
</dbReference>
<dbReference type="PANTHER" id="PTHR31758:SF2">
    <property type="entry name" value="BTB_POZ DOMAIN-CONTAINING PROTEIN YLR108C"/>
    <property type="match status" value="1"/>
</dbReference>
<evidence type="ECO:0000313" key="1">
    <source>
        <dbReference type="EMBL" id="KEP51288.1"/>
    </source>
</evidence>
<evidence type="ECO:0000313" key="2">
    <source>
        <dbReference type="Proteomes" id="UP000027456"/>
    </source>
</evidence>